<dbReference type="Proteomes" id="UP000231553">
    <property type="component" value="Unassembled WGS sequence"/>
</dbReference>
<organism evidence="1 2">
    <name type="scientific">Pseudooceanicola lipolyticus</name>
    <dbReference type="NCBI Taxonomy" id="2029104"/>
    <lineage>
        <taxon>Bacteria</taxon>
        <taxon>Pseudomonadati</taxon>
        <taxon>Pseudomonadota</taxon>
        <taxon>Alphaproteobacteria</taxon>
        <taxon>Rhodobacterales</taxon>
        <taxon>Paracoccaceae</taxon>
        <taxon>Pseudooceanicola</taxon>
    </lineage>
</organism>
<reference evidence="1 2" key="1">
    <citation type="journal article" date="2018" name="Int. J. Syst. Evol. Microbiol.">
        <title>Pseudooceanicola lipolyticus sp. nov., a marine alphaproteobacterium, reclassification of Oceanicola flagellatus as Pseudooceanicola flagellatus comb. nov. and emended description of the genus Pseudooceanicola.</title>
        <authorList>
            <person name="Huang M.-M."/>
            <person name="Guo L.-L."/>
            <person name="Wu Y.-H."/>
            <person name="Lai Q.-L."/>
            <person name="Shao Z.-Z."/>
            <person name="Wang C.-S."/>
            <person name="Wu M."/>
            <person name="Xu X.-W."/>
        </authorList>
    </citation>
    <scope>NUCLEOTIDE SEQUENCE [LARGE SCALE GENOMIC DNA]</scope>
    <source>
        <strain evidence="1 2">157</strain>
    </source>
</reference>
<evidence type="ECO:0000313" key="1">
    <source>
        <dbReference type="EMBL" id="PJE35128.1"/>
    </source>
</evidence>
<evidence type="ECO:0000313" key="2">
    <source>
        <dbReference type="Proteomes" id="UP000231553"/>
    </source>
</evidence>
<dbReference type="AlphaFoldDB" id="A0A2M8IXB6"/>
<comment type="caution">
    <text evidence="1">The sequence shown here is derived from an EMBL/GenBank/DDBJ whole genome shotgun (WGS) entry which is preliminary data.</text>
</comment>
<dbReference type="InterPro" id="IPR027266">
    <property type="entry name" value="TrmE/GcvT-like"/>
</dbReference>
<dbReference type="Gene3D" id="3.30.1360.120">
    <property type="entry name" value="Probable tRNA modification gtpase trme, domain 1"/>
    <property type="match status" value="1"/>
</dbReference>
<name>A0A2M8IXB6_9RHOB</name>
<dbReference type="EMBL" id="PGTB01000113">
    <property type="protein sequence ID" value="PJE35128.1"/>
    <property type="molecule type" value="Genomic_DNA"/>
</dbReference>
<gene>
    <name evidence="1" type="ORF">CVM52_18810</name>
</gene>
<sequence length="133" mass="14036">AGWQAGDGIAAFWTAPGQWMIEAAGRATADFAADLAAAAPGCSVTEQTDGWVCSELAAASQADALRRLLEKLVNIDPEQLQPGTALRTGLDHQSVFLLRRAPDHLAIWGMRSAARSLWHAITSAAEQQTVSPG</sequence>
<dbReference type="RefSeq" id="WP_100163977.1">
    <property type="nucleotide sequence ID" value="NZ_PGTB01000113.1"/>
</dbReference>
<proteinExistence type="predicted"/>
<protein>
    <submittedName>
        <fullName evidence="1">Sarcosine oxidase subunit gamma</fullName>
    </submittedName>
</protein>
<dbReference type="OrthoDB" id="7356349at2"/>
<dbReference type="SUPFAM" id="SSF103025">
    <property type="entry name" value="Folate-binding domain"/>
    <property type="match status" value="1"/>
</dbReference>
<feature type="non-terminal residue" evidence="1">
    <location>
        <position position="1"/>
    </location>
</feature>
<accession>A0A2M8IXB6</accession>
<keyword evidence="2" id="KW-1185">Reference proteome</keyword>